<protein>
    <recommendedName>
        <fullName evidence="3">CarboxypepD_reg-like domain-containing protein</fullName>
    </recommendedName>
</protein>
<evidence type="ECO:0008006" key="3">
    <source>
        <dbReference type="Google" id="ProtNLM"/>
    </source>
</evidence>
<dbReference type="AlphaFoldDB" id="A0A840CN57"/>
<organism evidence="1 2">
    <name type="scientific">Dysgonomonas hofstadii</name>
    <dbReference type="NCBI Taxonomy" id="637886"/>
    <lineage>
        <taxon>Bacteria</taxon>
        <taxon>Pseudomonadati</taxon>
        <taxon>Bacteroidota</taxon>
        <taxon>Bacteroidia</taxon>
        <taxon>Bacteroidales</taxon>
        <taxon>Dysgonomonadaceae</taxon>
        <taxon>Dysgonomonas</taxon>
    </lineage>
</organism>
<reference evidence="1 2" key="1">
    <citation type="submission" date="2020-08" db="EMBL/GenBank/DDBJ databases">
        <title>Genomic Encyclopedia of Type Strains, Phase IV (KMG-IV): sequencing the most valuable type-strain genomes for metagenomic binning, comparative biology and taxonomic classification.</title>
        <authorList>
            <person name="Goeker M."/>
        </authorList>
    </citation>
    <scope>NUCLEOTIDE SEQUENCE [LARGE SCALE GENOMIC DNA]</scope>
    <source>
        <strain evidence="1 2">DSM 104969</strain>
    </source>
</reference>
<gene>
    <name evidence="1" type="ORF">GGR21_003434</name>
</gene>
<keyword evidence="2" id="KW-1185">Reference proteome</keyword>
<accession>A0A840CN57</accession>
<dbReference type="Pfam" id="PF13715">
    <property type="entry name" value="CarbopepD_reg_2"/>
    <property type="match status" value="1"/>
</dbReference>
<comment type="caution">
    <text evidence="1">The sequence shown here is derived from an EMBL/GenBank/DDBJ whole genome shotgun (WGS) entry which is preliminary data.</text>
</comment>
<evidence type="ECO:0000313" key="2">
    <source>
        <dbReference type="Proteomes" id="UP000555103"/>
    </source>
</evidence>
<dbReference type="Gene3D" id="2.60.40.1120">
    <property type="entry name" value="Carboxypeptidase-like, regulatory domain"/>
    <property type="match status" value="1"/>
</dbReference>
<dbReference type="SUPFAM" id="SSF49464">
    <property type="entry name" value="Carboxypeptidase regulatory domain-like"/>
    <property type="match status" value="1"/>
</dbReference>
<sequence length="368" mass="42384">MNSRLLLFLLITFMFNPVCLLFSQDIVEGRVVDSEDKRPVHGAVITYGIEKKQTVTSDANGKFLIPDQSDDMLKIQCLGYETVTIKLSILKKDKIIALTLSPFSLPPVEIDSDAARKLVQRAIYNTKSKMITGKYMTYIAHYTESEQISGEKRDFYFKYAALQTKIQPKKTIIPFDIWLLDIKHKEILPDSVTSQILKLKTGKSEFHINNISDNFANRYVTSSISDNNSIIKLEVYPGQKSRITFKNVYLINAADTTLISVQDESIPYRLKSLPYQFTYYRNVSHKLLEMSSGIYFLREGDRIYFSESNYTYIYSYKVRDKEEIISTFLDNKFMNMQDSLAVKGLKKIRNDAKELYEMGNSSDNTASQ</sequence>
<proteinExistence type="predicted"/>
<evidence type="ECO:0000313" key="1">
    <source>
        <dbReference type="EMBL" id="MBB4037517.1"/>
    </source>
</evidence>
<name>A0A840CN57_9BACT</name>
<dbReference type="Proteomes" id="UP000555103">
    <property type="component" value="Unassembled WGS sequence"/>
</dbReference>
<dbReference type="EMBL" id="JACIEP010000014">
    <property type="protein sequence ID" value="MBB4037517.1"/>
    <property type="molecule type" value="Genomic_DNA"/>
</dbReference>
<dbReference type="RefSeq" id="WP_183308357.1">
    <property type="nucleotide sequence ID" value="NZ_JACIEP010000014.1"/>
</dbReference>
<dbReference type="InterPro" id="IPR008969">
    <property type="entry name" value="CarboxyPept-like_regulatory"/>
</dbReference>